<evidence type="ECO:0000313" key="1">
    <source>
        <dbReference type="EMBL" id="MFD2206432.1"/>
    </source>
</evidence>
<name>A0ABW5BJU7_9PROT</name>
<sequence>MSLIRLFLKPLSILFVFLFILPFEAFANGAPLKAAVPLEKPWSYYNDKGELEGLFVSYFKALSIELGRPILISAVPLRRVLLGMEKGNYDLSLMFREQASKGTVTLVAPTLPLDTLLIGLRGLKIKNNSSIEGLRLAMVRGASSGSWIDENDKIKKISTSNYNQAVWLLKQGRVDAISGSYPVLENVMKKQEMDWTDLNKPYLLSCRFVMLVFSNFSSQYSELDTVRRVAKRLQQSPKWNVLLNDVSEFAPSMLGAHVHHEFLKH</sequence>
<dbReference type="RefSeq" id="WP_380252001.1">
    <property type="nucleotide sequence ID" value="NZ_JBHUII010000004.1"/>
</dbReference>
<protein>
    <submittedName>
        <fullName evidence="1">Substrate-binding periplasmic protein</fullName>
    </submittedName>
</protein>
<comment type="caution">
    <text evidence="1">The sequence shown here is derived from an EMBL/GenBank/DDBJ whole genome shotgun (WGS) entry which is preliminary data.</text>
</comment>
<dbReference type="Gene3D" id="3.40.190.10">
    <property type="entry name" value="Periplasmic binding protein-like II"/>
    <property type="match status" value="2"/>
</dbReference>
<evidence type="ECO:0000313" key="2">
    <source>
        <dbReference type="Proteomes" id="UP001597294"/>
    </source>
</evidence>
<proteinExistence type="predicted"/>
<accession>A0ABW5BJU7</accession>
<dbReference type="EMBL" id="JBHUII010000004">
    <property type="protein sequence ID" value="MFD2206432.1"/>
    <property type="molecule type" value="Genomic_DNA"/>
</dbReference>
<reference evidence="2" key="1">
    <citation type="journal article" date="2019" name="Int. J. Syst. Evol. Microbiol.">
        <title>The Global Catalogue of Microorganisms (GCM) 10K type strain sequencing project: providing services to taxonomists for standard genome sequencing and annotation.</title>
        <authorList>
            <consortium name="The Broad Institute Genomics Platform"/>
            <consortium name="The Broad Institute Genome Sequencing Center for Infectious Disease"/>
            <person name="Wu L."/>
            <person name="Ma J."/>
        </authorList>
    </citation>
    <scope>NUCLEOTIDE SEQUENCE [LARGE SCALE GENOMIC DNA]</scope>
    <source>
        <strain evidence="2">CGMCC 4.7192</strain>
    </source>
</reference>
<keyword evidence="2" id="KW-1185">Reference proteome</keyword>
<dbReference type="SUPFAM" id="SSF53850">
    <property type="entry name" value="Periplasmic binding protein-like II"/>
    <property type="match status" value="1"/>
</dbReference>
<gene>
    <name evidence="1" type="ORF">ACFSKO_12440</name>
</gene>
<organism evidence="1 2">
    <name type="scientific">Kiloniella antarctica</name>
    <dbReference type="NCBI Taxonomy" id="1550907"/>
    <lineage>
        <taxon>Bacteria</taxon>
        <taxon>Pseudomonadati</taxon>
        <taxon>Pseudomonadota</taxon>
        <taxon>Alphaproteobacteria</taxon>
        <taxon>Rhodospirillales</taxon>
        <taxon>Kiloniellaceae</taxon>
        <taxon>Kiloniella</taxon>
    </lineage>
</organism>
<dbReference type="Proteomes" id="UP001597294">
    <property type="component" value="Unassembled WGS sequence"/>
</dbReference>